<reference evidence="1 2" key="1">
    <citation type="submission" date="2019-02" db="EMBL/GenBank/DDBJ databases">
        <title>Deep-cultivation of Planctomycetes and their phenomic and genomic characterization uncovers novel biology.</title>
        <authorList>
            <person name="Wiegand S."/>
            <person name="Jogler M."/>
            <person name="Boedeker C."/>
            <person name="Pinto D."/>
            <person name="Vollmers J."/>
            <person name="Rivas-Marin E."/>
            <person name="Kohn T."/>
            <person name="Peeters S.H."/>
            <person name="Heuer A."/>
            <person name="Rast P."/>
            <person name="Oberbeckmann S."/>
            <person name="Bunk B."/>
            <person name="Jeske O."/>
            <person name="Meyerdierks A."/>
            <person name="Storesund J.E."/>
            <person name="Kallscheuer N."/>
            <person name="Luecker S."/>
            <person name="Lage O.M."/>
            <person name="Pohl T."/>
            <person name="Merkel B.J."/>
            <person name="Hornburger P."/>
            <person name="Mueller R.-W."/>
            <person name="Bruemmer F."/>
            <person name="Labrenz M."/>
            <person name="Spormann A.M."/>
            <person name="Op den Camp H."/>
            <person name="Overmann J."/>
            <person name="Amann R."/>
            <person name="Jetten M.S.M."/>
            <person name="Mascher T."/>
            <person name="Medema M.H."/>
            <person name="Devos D.P."/>
            <person name="Kaster A.-K."/>
            <person name="Ovreas L."/>
            <person name="Rohde M."/>
            <person name="Galperin M.Y."/>
            <person name="Jogler C."/>
        </authorList>
    </citation>
    <scope>NUCLEOTIDE SEQUENCE [LARGE SCALE GENOMIC DNA]</scope>
    <source>
        <strain evidence="1 2">SV_7m_r</strain>
    </source>
</reference>
<dbReference type="Proteomes" id="UP000315003">
    <property type="component" value="Chromosome"/>
</dbReference>
<proteinExistence type="predicted"/>
<protein>
    <submittedName>
        <fullName evidence="1">Uncharacterized protein</fullName>
    </submittedName>
</protein>
<sequence length="63" mass="7350">MDLNVSWIWMCLWALKSAAAVGLRNPRNGWGISLHAAHLRREERYIQNEPKWSPLMESAEAMR</sequence>
<organism evidence="1 2">
    <name type="scientific">Stieleria bergensis</name>
    <dbReference type="NCBI Taxonomy" id="2528025"/>
    <lineage>
        <taxon>Bacteria</taxon>
        <taxon>Pseudomonadati</taxon>
        <taxon>Planctomycetota</taxon>
        <taxon>Planctomycetia</taxon>
        <taxon>Pirellulales</taxon>
        <taxon>Pirellulaceae</taxon>
        <taxon>Stieleria</taxon>
    </lineage>
</organism>
<evidence type="ECO:0000313" key="2">
    <source>
        <dbReference type="Proteomes" id="UP000315003"/>
    </source>
</evidence>
<dbReference type="EMBL" id="CP036272">
    <property type="protein sequence ID" value="QDT60950.1"/>
    <property type="molecule type" value="Genomic_DNA"/>
</dbReference>
<evidence type="ECO:0000313" key="1">
    <source>
        <dbReference type="EMBL" id="QDT60950.1"/>
    </source>
</evidence>
<name>A0A517SXS3_9BACT</name>
<dbReference type="AlphaFoldDB" id="A0A517SXS3"/>
<keyword evidence="2" id="KW-1185">Reference proteome</keyword>
<accession>A0A517SXS3</accession>
<gene>
    <name evidence="1" type="ORF">SV7mr_34790</name>
</gene>